<evidence type="ECO:0000313" key="1">
    <source>
        <dbReference type="EMBL" id="RZC81321.1"/>
    </source>
</evidence>
<keyword evidence="2" id="KW-1185">Reference proteome</keyword>
<dbReference type="EMBL" id="CM010724">
    <property type="protein sequence ID" value="RZC81321.1"/>
    <property type="molecule type" value="Genomic_DNA"/>
</dbReference>
<organism evidence="1 2">
    <name type="scientific">Papaver somniferum</name>
    <name type="common">Opium poppy</name>
    <dbReference type="NCBI Taxonomy" id="3469"/>
    <lineage>
        <taxon>Eukaryota</taxon>
        <taxon>Viridiplantae</taxon>
        <taxon>Streptophyta</taxon>
        <taxon>Embryophyta</taxon>
        <taxon>Tracheophyta</taxon>
        <taxon>Spermatophyta</taxon>
        <taxon>Magnoliopsida</taxon>
        <taxon>Ranunculales</taxon>
        <taxon>Papaveraceae</taxon>
        <taxon>Papaveroideae</taxon>
        <taxon>Papaver</taxon>
    </lineage>
</organism>
<sequence>MDRMDLMAGDSRHEMVEVCSNWCRWNWYCRLGLALSMRCSGVGSLALICCSCELEQVFEVAEEIANDCNGWAVMVLLQLCNCRNNGTVMQKMVWSLGEKLLLRIRSAVTELKDMVLRASEL</sequence>
<name>A0A4Y7LAL1_PAPSO</name>
<dbReference type="AlphaFoldDB" id="A0A4Y7LAL1"/>
<dbReference type="Proteomes" id="UP000316621">
    <property type="component" value="Chromosome 10"/>
</dbReference>
<gene>
    <name evidence="1" type="ORF">C5167_043904</name>
</gene>
<protein>
    <submittedName>
        <fullName evidence="1">Uncharacterized protein</fullName>
    </submittedName>
</protein>
<proteinExistence type="predicted"/>
<accession>A0A4Y7LAL1</accession>
<dbReference type="Gramene" id="RZC81321">
    <property type="protein sequence ID" value="RZC81321"/>
    <property type="gene ID" value="C5167_043904"/>
</dbReference>
<evidence type="ECO:0000313" key="2">
    <source>
        <dbReference type="Proteomes" id="UP000316621"/>
    </source>
</evidence>
<reference evidence="1 2" key="1">
    <citation type="journal article" date="2018" name="Science">
        <title>The opium poppy genome and morphinan production.</title>
        <authorList>
            <person name="Guo L."/>
            <person name="Winzer T."/>
            <person name="Yang X."/>
            <person name="Li Y."/>
            <person name="Ning Z."/>
            <person name="He Z."/>
            <person name="Teodor R."/>
            <person name="Lu Y."/>
            <person name="Bowser T.A."/>
            <person name="Graham I.A."/>
            <person name="Ye K."/>
        </authorList>
    </citation>
    <scope>NUCLEOTIDE SEQUENCE [LARGE SCALE GENOMIC DNA]</scope>
    <source>
        <strain evidence="2">cv. HN1</strain>
        <tissue evidence="1">Leaves</tissue>
    </source>
</reference>